<keyword evidence="5 9" id="KW-1133">Transmembrane helix</keyword>
<dbReference type="Proteomes" id="UP001281003">
    <property type="component" value="Unassembled WGS sequence"/>
</dbReference>
<name>A0AAE0PKZ9_SORBR</name>
<protein>
    <submittedName>
        <fullName evidence="11">General substrate transporter</fullName>
    </submittedName>
</protein>
<feature type="region of interest" description="Disordered" evidence="8">
    <location>
        <begin position="488"/>
        <end position="535"/>
    </location>
</feature>
<keyword evidence="6 9" id="KW-0472">Membrane</keyword>
<dbReference type="EMBL" id="JAUTDP010000002">
    <property type="protein sequence ID" value="KAK3401777.1"/>
    <property type="molecule type" value="Genomic_DNA"/>
</dbReference>
<dbReference type="Gene3D" id="1.20.1250.20">
    <property type="entry name" value="MFS general substrate transporter like domains"/>
    <property type="match status" value="1"/>
</dbReference>
<dbReference type="InterPro" id="IPR020846">
    <property type="entry name" value="MFS_dom"/>
</dbReference>
<sequence>MNGIKGLGLGLGGFSKASWRLHSLCLLLALGSFVWGYNVGVLASVLAHPGFRETIPGYGPYRRGLITAIYYLGTWLSYVFFSRPAADFLGRRYAAMVGMSVLCVGQALQAAASGSLALSMVIFGRVVSGLGTGIVSTSVPLYQSEIAPAKQRGKLVVLNHVGFVAGLASGFWVGYAITFWNNTHGYQSGWRLSVSLSFIPALLFLLGLPFLYESPRWLVEHNHHDEALRSLQFYREGSFTPKQIQDELTEIARNVAVYQASTSLTKWTSLFTNPSLFSRLWRAALLHFMAQMCGATAMKYYLPELFRVLGLSPRVSLLAGGIESTLKIGCTVLEMFIIDKVGRRVTLAVGAGIMAFALLVNGALPLIYPDNTNRLADYTCVVFIFIYSLGYSMGFGPAAWVYGSEIFPTAARARGLSFAASGGAVGSIIVSQLWPVGIAELGSKIYFFFMAVNLVCVPVIFLLYPETKGRPLEDMEVLFGGDAGRWRSRTPSTTSLLLADERDRDGNGGDEDEDDETSGGPLLGERVGRGVTTSR</sequence>
<reference evidence="11" key="1">
    <citation type="journal article" date="2023" name="Mol. Phylogenet. Evol.">
        <title>Genome-scale phylogeny and comparative genomics of the fungal order Sordariales.</title>
        <authorList>
            <person name="Hensen N."/>
            <person name="Bonometti L."/>
            <person name="Westerberg I."/>
            <person name="Brannstrom I.O."/>
            <person name="Guillou S."/>
            <person name="Cros-Aarteil S."/>
            <person name="Calhoun S."/>
            <person name="Haridas S."/>
            <person name="Kuo A."/>
            <person name="Mondo S."/>
            <person name="Pangilinan J."/>
            <person name="Riley R."/>
            <person name="LaButti K."/>
            <person name="Andreopoulos B."/>
            <person name="Lipzen A."/>
            <person name="Chen C."/>
            <person name="Yan M."/>
            <person name="Daum C."/>
            <person name="Ng V."/>
            <person name="Clum A."/>
            <person name="Steindorff A."/>
            <person name="Ohm R.A."/>
            <person name="Martin F."/>
            <person name="Silar P."/>
            <person name="Natvig D.O."/>
            <person name="Lalanne C."/>
            <person name="Gautier V."/>
            <person name="Ament-Velasquez S.L."/>
            <person name="Kruys A."/>
            <person name="Hutchinson M.I."/>
            <person name="Powell A.J."/>
            <person name="Barry K."/>
            <person name="Miller A.N."/>
            <person name="Grigoriev I.V."/>
            <person name="Debuchy R."/>
            <person name="Gladieux P."/>
            <person name="Hiltunen Thoren M."/>
            <person name="Johannesson H."/>
        </authorList>
    </citation>
    <scope>NUCLEOTIDE SEQUENCE</scope>
    <source>
        <strain evidence="11">FGSC 1904</strain>
    </source>
</reference>
<dbReference type="InterPro" id="IPR050360">
    <property type="entry name" value="MFS_Sugar_Transporters"/>
</dbReference>
<feature type="transmembrane region" description="Helical" evidence="9">
    <location>
        <begin position="118"/>
        <end position="143"/>
    </location>
</feature>
<evidence type="ECO:0000256" key="4">
    <source>
        <dbReference type="ARBA" id="ARBA00022692"/>
    </source>
</evidence>
<feature type="transmembrane region" description="Helical" evidence="9">
    <location>
        <begin position="155"/>
        <end position="180"/>
    </location>
</feature>
<keyword evidence="3 7" id="KW-0813">Transport</keyword>
<reference evidence="11" key="2">
    <citation type="submission" date="2023-07" db="EMBL/GenBank/DDBJ databases">
        <authorList>
            <consortium name="Lawrence Berkeley National Laboratory"/>
            <person name="Haridas S."/>
            <person name="Hensen N."/>
            <person name="Bonometti L."/>
            <person name="Westerberg I."/>
            <person name="Brannstrom I.O."/>
            <person name="Guillou S."/>
            <person name="Cros-Aarteil S."/>
            <person name="Calhoun S."/>
            <person name="Kuo A."/>
            <person name="Mondo S."/>
            <person name="Pangilinan J."/>
            <person name="Riley R."/>
            <person name="LaButti K."/>
            <person name="Andreopoulos B."/>
            <person name="Lipzen A."/>
            <person name="Chen C."/>
            <person name="Yanf M."/>
            <person name="Daum C."/>
            <person name="Ng V."/>
            <person name="Clum A."/>
            <person name="Steindorff A."/>
            <person name="Ohm R."/>
            <person name="Martin F."/>
            <person name="Silar P."/>
            <person name="Natvig D."/>
            <person name="Lalanne C."/>
            <person name="Gautier V."/>
            <person name="Ament-velasquez S.L."/>
            <person name="Kruys A."/>
            <person name="Hutchinson M.I."/>
            <person name="Powell A.J."/>
            <person name="Barry K."/>
            <person name="Miller A.N."/>
            <person name="Grigoriev I.V."/>
            <person name="Debuchy R."/>
            <person name="Gladieux P."/>
            <person name="Thoren M.H."/>
            <person name="Johannesson H."/>
        </authorList>
    </citation>
    <scope>NUCLEOTIDE SEQUENCE</scope>
    <source>
        <strain evidence="11">FGSC 1904</strain>
    </source>
</reference>
<comment type="similarity">
    <text evidence="2 7">Belongs to the major facilitator superfamily. Sugar transporter (TC 2.A.1.1) family.</text>
</comment>
<evidence type="ECO:0000256" key="5">
    <source>
        <dbReference type="ARBA" id="ARBA00022989"/>
    </source>
</evidence>
<evidence type="ECO:0000259" key="10">
    <source>
        <dbReference type="PROSITE" id="PS50850"/>
    </source>
</evidence>
<feature type="transmembrane region" description="Helical" evidence="9">
    <location>
        <begin position="380"/>
        <end position="403"/>
    </location>
</feature>
<dbReference type="SUPFAM" id="SSF103473">
    <property type="entry name" value="MFS general substrate transporter"/>
    <property type="match status" value="1"/>
</dbReference>
<evidence type="ECO:0000256" key="2">
    <source>
        <dbReference type="ARBA" id="ARBA00010992"/>
    </source>
</evidence>
<dbReference type="PROSITE" id="PS50850">
    <property type="entry name" value="MFS"/>
    <property type="match status" value="1"/>
</dbReference>
<evidence type="ECO:0000313" key="12">
    <source>
        <dbReference type="Proteomes" id="UP001281003"/>
    </source>
</evidence>
<dbReference type="GO" id="GO:0005351">
    <property type="term" value="F:carbohydrate:proton symporter activity"/>
    <property type="evidence" value="ECO:0007669"/>
    <property type="project" value="TreeGrafter"/>
</dbReference>
<feature type="transmembrane region" description="Helical" evidence="9">
    <location>
        <begin position="415"/>
        <end position="434"/>
    </location>
</feature>
<dbReference type="InterPro" id="IPR005828">
    <property type="entry name" value="MFS_sugar_transport-like"/>
</dbReference>
<dbReference type="PROSITE" id="PS00217">
    <property type="entry name" value="SUGAR_TRANSPORT_2"/>
    <property type="match status" value="1"/>
</dbReference>
<dbReference type="Pfam" id="PF00083">
    <property type="entry name" value="Sugar_tr"/>
    <property type="match status" value="1"/>
</dbReference>
<feature type="compositionally biased region" description="Acidic residues" evidence="8">
    <location>
        <begin position="508"/>
        <end position="517"/>
    </location>
</feature>
<feature type="domain" description="Major facilitator superfamily (MFS) profile" evidence="10">
    <location>
        <begin position="24"/>
        <end position="468"/>
    </location>
</feature>
<feature type="transmembrane region" description="Helical" evidence="9">
    <location>
        <begin position="345"/>
        <end position="368"/>
    </location>
</feature>
<evidence type="ECO:0000256" key="8">
    <source>
        <dbReference type="SAM" id="MobiDB-lite"/>
    </source>
</evidence>
<dbReference type="NCBIfam" id="TIGR00879">
    <property type="entry name" value="SP"/>
    <property type="match status" value="1"/>
</dbReference>
<organism evidence="11 12">
    <name type="scientific">Sordaria brevicollis</name>
    <dbReference type="NCBI Taxonomy" id="83679"/>
    <lineage>
        <taxon>Eukaryota</taxon>
        <taxon>Fungi</taxon>
        <taxon>Dikarya</taxon>
        <taxon>Ascomycota</taxon>
        <taxon>Pezizomycotina</taxon>
        <taxon>Sordariomycetes</taxon>
        <taxon>Sordariomycetidae</taxon>
        <taxon>Sordariales</taxon>
        <taxon>Sordariaceae</taxon>
        <taxon>Sordaria</taxon>
    </lineage>
</organism>
<dbReference type="AlphaFoldDB" id="A0AAE0PKZ9"/>
<keyword evidence="4 9" id="KW-0812">Transmembrane</keyword>
<dbReference type="InterPro" id="IPR005829">
    <property type="entry name" value="Sugar_transporter_CS"/>
</dbReference>
<feature type="transmembrane region" description="Helical" evidence="9">
    <location>
        <begin position="93"/>
        <end position="112"/>
    </location>
</feature>
<evidence type="ECO:0000313" key="11">
    <source>
        <dbReference type="EMBL" id="KAK3401777.1"/>
    </source>
</evidence>
<evidence type="ECO:0000256" key="6">
    <source>
        <dbReference type="ARBA" id="ARBA00023136"/>
    </source>
</evidence>
<comment type="caution">
    <text evidence="11">The sequence shown here is derived from an EMBL/GenBank/DDBJ whole genome shotgun (WGS) entry which is preliminary data.</text>
</comment>
<accession>A0AAE0PKZ9</accession>
<feature type="transmembrane region" description="Helical" evidence="9">
    <location>
        <begin position="192"/>
        <end position="212"/>
    </location>
</feature>
<dbReference type="PANTHER" id="PTHR48022">
    <property type="entry name" value="PLASTIDIC GLUCOSE TRANSPORTER 4"/>
    <property type="match status" value="1"/>
</dbReference>
<evidence type="ECO:0000256" key="3">
    <source>
        <dbReference type="ARBA" id="ARBA00022448"/>
    </source>
</evidence>
<proteinExistence type="inferred from homology"/>
<dbReference type="InterPro" id="IPR003663">
    <property type="entry name" value="Sugar/inositol_transpt"/>
</dbReference>
<evidence type="ECO:0000256" key="7">
    <source>
        <dbReference type="RuleBase" id="RU003346"/>
    </source>
</evidence>
<feature type="transmembrane region" description="Helical" evidence="9">
    <location>
        <begin position="63"/>
        <end position="81"/>
    </location>
</feature>
<evidence type="ECO:0000256" key="9">
    <source>
        <dbReference type="SAM" id="Phobius"/>
    </source>
</evidence>
<evidence type="ECO:0000256" key="1">
    <source>
        <dbReference type="ARBA" id="ARBA00004141"/>
    </source>
</evidence>
<dbReference type="GO" id="GO:0016020">
    <property type="term" value="C:membrane"/>
    <property type="evidence" value="ECO:0007669"/>
    <property type="project" value="UniProtKB-SubCell"/>
</dbReference>
<feature type="transmembrane region" description="Helical" evidence="9">
    <location>
        <begin position="21"/>
        <end position="43"/>
    </location>
</feature>
<dbReference type="PRINTS" id="PR00171">
    <property type="entry name" value="SUGRTRNSPORT"/>
</dbReference>
<dbReference type="PANTHER" id="PTHR48022:SF14">
    <property type="entry name" value="MAJOR FACILITATOR SUPERFAMILY (MFS) PROFILE DOMAIN-CONTAINING PROTEIN-RELATED"/>
    <property type="match status" value="1"/>
</dbReference>
<keyword evidence="12" id="KW-1185">Reference proteome</keyword>
<dbReference type="InterPro" id="IPR036259">
    <property type="entry name" value="MFS_trans_sf"/>
</dbReference>
<feature type="transmembrane region" description="Helical" evidence="9">
    <location>
        <begin position="446"/>
        <end position="465"/>
    </location>
</feature>
<gene>
    <name evidence="11" type="ORF">B0T20DRAFT_402571</name>
</gene>
<comment type="subcellular location">
    <subcellularLocation>
        <location evidence="1">Membrane</location>
        <topology evidence="1">Multi-pass membrane protein</topology>
    </subcellularLocation>
</comment>